<sequence>MGLQNQSFDVQDSDLRFEGPWNASSVPGSPTGTLKSSNDRMARVTFTFPTPANAFYYYGMSGPQGGQYAICIDCDPNKPEFKYNTSHPQDNGDGLPLLLFSQTFTDFRVHEVILENRNNTRGAASGNSQITIDRFEIQVEKDSVSAADDVSTSSDVSSTAFPPAPSPLLLSSSSPPSSSSPNAPSRNRLVGPIVGGIIGMLFLLCLLVLFVMQRRYIRHQRRRLRSSFVPFTPGSPSISDHDLSDLRQLEPENAEPSPHGPHRDDISRSNNPPMPAPSPSLQSHTRMKGVRSRSRSRCRRATQGRYQPFEQSSNASSESLFTITHSYERSTIEV</sequence>
<dbReference type="EMBL" id="ML179042">
    <property type="protein sequence ID" value="THV06450.1"/>
    <property type="molecule type" value="Genomic_DNA"/>
</dbReference>
<feature type="compositionally biased region" description="Polar residues" evidence="1">
    <location>
        <begin position="309"/>
        <end position="325"/>
    </location>
</feature>
<evidence type="ECO:0000313" key="4">
    <source>
        <dbReference type="Proteomes" id="UP000297245"/>
    </source>
</evidence>
<name>A0A4S8MTC1_DENBC</name>
<keyword evidence="2" id="KW-0812">Transmembrane</keyword>
<feature type="region of interest" description="Disordered" evidence="1">
    <location>
        <begin position="146"/>
        <end position="185"/>
    </location>
</feature>
<keyword evidence="2" id="KW-0472">Membrane</keyword>
<dbReference type="OrthoDB" id="3359616at2759"/>
<gene>
    <name evidence="3" type="ORF">K435DRAFT_479079</name>
</gene>
<feature type="compositionally biased region" description="Basic residues" evidence="1">
    <location>
        <begin position="285"/>
        <end position="302"/>
    </location>
</feature>
<dbReference type="Proteomes" id="UP000297245">
    <property type="component" value="Unassembled WGS sequence"/>
</dbReference>
<evidence type="ECO:0000256" key="2">
    <source>
        <dbReference type="SAM" id="Phobius"/>
    </source>
</evidence>
<keyword evidence="2" id="KW-1133">Transmembrane helix</keyword>
<evidence type="ECO:0000256" key="1">
    <source>
        <dbReference type="SAM" id="MobiDB-lite"/>
    </source>
</evidence>
<protein>
    <submittedName>
        <fullName evidence="3">Uncharacterized protein</fullName>
    </submittedName>
</protein>
<dbReference type="AlphaFoldDB" id="A0A4S8MTC1"/>
<keyword evidence="4" id="KW-1185">Reference proteome</keyword>
<accession>A0A4S8MTC1</accession>
<reference evidence="3 4" key="1">
    <citation type="journal article" date="2019" name="Nat. Ecol. Evol.">
        <title>Megaphylogeny resolves global patterns of mushroom evolution.</title>
        <authorList>
            <person name="Varga T."/>
            <person name="Krizsan K."/>
            <person name="Foldi C."/>
            <person name="Dima B."/>
            <person name="Sanchez-Garcia M."/>
            <person name="Sanchez-Ramirez S."/>
            <person name="Szollosi G.J."/>
            <person name="Szarkandi J.G."/>
            <person name="Papp V."/>
            <person name="Albert L."/>
            <person name="Andreopoulos W."/>
            <person name="Angelini C."/>
            <person name="Antonin V."/>
            <person name="Barry K.W."/>
            <person name="Bougher N.L."/>
            <person name="Buchanan P."/>
            <person name="Buyck B."/>
            <person name="Bense V."/>
            <person name="Catcheside P."/>
            <person name="Chovatia M."/>
            <person name="Cooper J."/>
            <person name="Damon W."/>
            <person name="Desjardin D."/>
            <person name="Finy P."/>
            <person name="Geml J."/>
            <person name="Haridas S."/>
            <person name="Hughes K."/>
            <person name="Justo A."/>
            <person name="Karasinski D."/>
            <person name="Kautmanova I."/>
            <person name="Kiss B."/>
            <person name="Kocsube S."/>
            <person name="Kotiranta H."/>
            <person name="LaButti K.M."/>
            <person name="Lechner B.E."/>
            <person name="Liimatainen K."/>
            <person name="Lipzen A."/>
            <person name="Lukacs Z."/>
            <person name="Mihaltcheva S."/>
            <person name="Morgado L.N."/>
            <person name="Niskanen T."/>
            <person name="Noordeloos M.E."/>
            <person name="Ohm R.A."/>
            <person name="Ortiz-Santana B."/>
            <person name="Ovrebo C."/>
            <person name="Racz N."/>
            <person name="Riley R."/>
            <person name="Savchenko A."/>
            <person name="Shiryaev A."/>
            <person name="Soop K."/>
            <person name="Spirin V."/>
            <person name="Szebenyi C."/>
            <person name="Tomsovsky M."/>
            <person name="Tulloss R.E."/>
            <person name="Uehling J."/>
            <person name="Grigoriev I.V."/>
            <person name="Vagvolgyi C."/>
            <person name="Papp T."/>
            <person name="Martin F.M."/>
            <person name="Miettinen O."/>
            <person name="Hibbett D.S."/>
            <person name="Nagy L.G."/>
        </authorList>
    </citation>
    <scope>NUCLEOTIDE SEQUENCE [LARGE SCALE GENOMIC DNA]</scope>
    <source>
        <strain evidence="3 4">CBS 962.96</strain>
    </source>
</reference>
<feature type="region of interest" description="Disordered" evidence="1">
    <location>
        <begin position="250"/>
        <end position="334"/>
    </location>
</feature>
<organism evidence="3 4">
    <name type="scientific">Dendrothele bispora (strain CBS 962.96)</name>
    <dbReference type="NCBI Taxonomy" id="1314807"/>
    <lineage>
        <taxon>Eukaryota</taxon>
        <taxon>Fungi</taxon>
        <taxon>Dikarya</taxon>
        <taxon>Basidiomycota</taxon>
        <taxon>Agaricomycotina</taxon>
        <taxon>Agaricomycetes</taxon>
        <taxon>Agaricomycetidae</taxon>
        <taxon>Agaricales</taxon>
        <taxon>Agaricales incertae sedis</taxon>
        <taxon>Dendrothele</taxon>
    </lineage>
</organism>
<proteinExistence type="predicted"/>
<feature type="transmembrane region" description="Helical" evidence="2">
    <location>
        <begin position="189"/>
        <end position="212"/>
    </location>
</feature>
<evidence type="ECO:0000313" key="3">
    <source>
        <dbReference type="EMBL" id="THV06450.1"/>
    </source>
</evidence>